<comment type="caution">
    <text evidence="3">The sequence shown here is derived from an EMBL/GenBank/DDBJ whole genome shotgun (WGS) entry which is preliminary data.</text>
</comment>
<reference evidence="3" key="1">
    <citation type="journal article" date="2020" name="mSystems">
        <title>Genome- and Community-Level Interaction Insights into Carbon Utilization and Element Cycling Functions of Hydrothermarchaeota in Hydrothermal Sediment.</title>
        <authorList>
            <person name="Zhou Z."/>
            <person name="Liu Y."/>
            <person name="Xu W."/>
            <person name="Pan J."/>
            <person name="Luo Z.H."/>
            <person name="Li M."/>
        </authorList>
    </citation>
    <scope>NUCLEOTIDE SEQUENCE [LARGE SCALE GENOMIC DNA]</scope>
    <source>
        <strain evidence="3">SpSt-1257</strain>
    </source>
</reference>
<dbReference type="InterPro" id="IPR032093">
    <property type="entry name" value="PhoD_N"/>
</dbReference>
<dbReference type="InterPro" id="IPR018946">
    <property type="entry name" value="PhoD-like_MPP"/>
</dbReference>
<dbReference type="InterPro" id="IPR029052">
    <property type="entry name" value="Metallo-depent_PP-like"/>
</dbReference>
<dbReference type="Pfam" id="PF09423">
    <property type="entry name" value="PhoD"/>
    <property type="match status" value="1"/>
</dbReference>
<proteinExistence type="predicted"/>
<dbReference type="CDD" id="cd07389">
    <property type="entry name" value="MPP_PhoD"/>
    <property type="match status" value="1"/>
</dbReference>
<name>A0A831YEU5_9AQUI</name>
<feature type="domain" description="PhoD-like phosphatase metallophosphatase" evidence="1">
    <location>
        <begin position="139"/>
        <end position="494"/>
    </location>
</feature>
<evidence type="ECO:0000259" key="1">
    <source>
        <dbReference type="Pfam" id="PF09423"/>
    </source>
</evidence>
<feature type="domain" description="Phospholipase D N-terminal" evidence="2">
    <location>
        <begin position="35"/>
        <end position="126"/>
    </location>
</feature>
<dbReference type="InterPro" id="IPR052900">
    <property type="entry name" value="Phospholipid_Metab_Enz"/>
</dbReference>
<dbReference type="Proteomes" id="UP000885621">
    <property type="component" value="Unassembled WGS sequence"/>
</dbReference>
<dbReference type="SUPFAM" id="SSF56300">
    <property type="entry name" value="Metallo-dependent phosphatases"/>
    <property type="match status" value="1"/>
</dbReference>
<evidence type="ECO:0000259" key="2">
    <source>
        <dbReference type="Pfam" id="PF16655"/>
    </source>
</evidence>
<dbReference type="PANTHER" id="PTHR43606">
    <property type="entry name" value="PHOSPHATASE, PUTATIVE (AFU_ORTHOLOGUE AFUA_6G08710)-RELATED"/>
    <property type="match status" value="1"/>
</dbReference>
<dbReference type="EMBL" id="DSFC01000230">
    <property type="protein sequence ID" value="HEV09541.1"/>
    <property type="molecule type" value="Genomic_DNA"/>
</dbReference>
<dbReference type="Gene3D" id="3.60.21.70">
    <property type="entry name" value="PhoD-like phosphatase"/>
    <property type="match status" value="1"/>
</dbReference>
<accession>A0A831YEU5</accession>
<protein>
    <recommendedName>
        <fullName evidence="4">Alkaline phosphatase</fullName>
    </recommendedName>
</protein>
<dbReference type="Pfam" id="PF16655">
    <property type="entry name" value="PhoD_N"/>
    <property type="match status" value="1"/>
</dbReference>
<evidence type="ECO:0008006" key="4">
    <source>
        <dbReference type="Google" id="ProtNLM"/>
    </source>
</evidence>
<dbReference type="InterPro" id="IPR038607">
    <property type="entry name" value="PhoD-like_sf"/>
</dbReference>
<dbReference type="AlphaFoldDB" id="A0A831YEU5"/>
<sequence>MLTRREFIGYGVSTLFLLSLNEKLFASDTPDVFPLGIASGDPTQNSIVLWTKLNPDVIKKGVEKLNLHISNDPEFKSYQTLPIDLKFLNPKTNTLKITVSDLKPGTQYYYRFEYRGISSLVGKFRTLPNGKVDNEKIIFVTCQNYPDGYYPAYRHIAQEEALMVVHLGDQIYEKRYGNPRVPGRDIQFPSGKDIANTLEDYIYLYNTYLSDKDYQLARATTPFVYIWDDHEYANDYSFDYSKGLYVLPTHPDWIKNNPKLVMELRKYAIYAWNAFTPADAKINFSDSNPLKWIKIYRDFKIGDLAHLICTDERSYRDPQPCDKRFGSLGCEDQYKTSMLGKEQKEWFFEKLKEKGQRWKVWANEVQFVEGKINNLFGSLDAWSGYLGEKQEIVDFLDQNKLYNTVILTGDRHATLIAEVRKDNKNPDSIVAVEYMTPAISSVNASEIPFYKRNFNLENVEEFTKLELEQNPWIRHINNKNWGYGVLELTKDYADCKIWSVNKYDPNSDKQLDCHYRYLDGKRELKKIS</sequence>
<dbReference type="Gene3D" id="2.60.40.380">
    <property type="entry name" value="Purple acid phosphatase-like, N-terminal"/>
    <property type="match status" value="1"/>
</dbReference>
<dbReference type="PANTHER" id="PTHR43606:SF2">
    <property type="entry name" value="ALKALINE PHOSPHATASE FAMILY PROTEIN (AFU_ORTHOLOGUE AFUA_5G03860)"/>
    <property type="match status" value="1"/>
</dbReference>
<organism evidence="3">
    <name type="scientific">Sulfurihydrogenibium azorense</name>
    <dbReference type="NCBI Taxonomy" id="309806"/>
    <lineage>
        <taxon>Bacteria</taxon>
        <taxon>Pseudomonadati</taxon>
        <taxon>Aquificota</taxon>
        <taxon>Aquificia</taxon>
        <taxon>Aquificales</taxon>
        <taxon>Hydrogenothermaceae</taxon>
        <taxon>Sulfurihydrogenibium</taxon>
    </lineage>
</organism>
<gene>
    <name evidence="3" type="ORF">ENO34_03985</name>
</gene>
<evidence type="ECO:0000313" key="3">
    <source>
        <dbReference type="EMBL" id="HEV09541.1"/>
    </source>
</evidence>